<dbReference type="AlphaFoldDB" id="A0A4Y1X332"/>
<dbReference type="GO" id="GO:0043565">
    <property type="term" value="F:sequence-specific DNA binding"/>
    <property type="evidence" value="ECO:0007669"/>
    <property type="project" value="InterPro"/>
</dbReference>
<evidence type="ECO:0000256" key="1">
    <source>
        <dbReference type="ARBA" id="ARBA00023015"/>
    </source>
</evidence>
<evidence type="ECO:0000313" key="5">
    <source>
        <dbReference type="EMBL" id="BBL07723.1"/>
    </source>
</evidence>
<accession>A0A4Y1X332</accession>
<evidence type="ECO:0000256" key="2">
    <source>
        <dbReference type="ARBA" id="ARBA00023125"/>
    </source>
</evidence>
<keyword evidence="6" id="KW-1185">Reference proteome</keyword>
<dbReference type="GO" id="GO:0003700">
    <property type="term" value="F:DNA-binding transcription factor activity"/>
    <property type="evidence" value="ECO:0007669"/>
    <property type="project" value="InterPro"/>
</dbReference>
<dbReference type="EMBL" id="AP019736">
    <property type="protein sequence ID" value="BBL07723.1"/>
    <property type="molecule type" value="Genomic_DNA"/>
</dbReference>
<dbReference type="RefSeq" id="WP_141429858.1">
    <property type="nucleotide sequence ID" value="NZ_AP019736.1"/>
</dbReference>
<keyword evidence="3" id="KW-0804">Transcription</keyword>
<feature type="domain" description="HTH araC/xylS-type" evidence="4">
    <location>
        <begin position="182"/>
        <end position="280"/>
    </location>
</feature>
<evidence type="ECO:0000256" key="3">
    <source>
        <dbReference type="ARBA" id="ARBA00023163"/>
    </source>
</evidence>
<keyword evidence="1" id="KW-0805">Transcription regulation</keyword>
<evidence type="ECO:0000259" key="4">
    <source>
        <dbReference type="PROSITE" id="PS01124"/>
    </source>
</evidence>
<dbReference type="InterPro" id="IPR009057">
    <property type="entry name" value="Homeodomain-like_sf"/>
</dbReference>
<dbReference type="Gene3D" id="1.10.10.60">
    <property type="entry name" value="Homeodomain-like"/>
    <property type="match status" value="1"/>
</dbReference>
<dbReference type="OrthoDB" id="1372329at2"/>
<dbReference type="InterPro" id="IPR018060">
    <property type="entry name" value="HTH_AraC"/>
</dbReference>
<dbReference type="Pfam" id="PF12833">
    <property type="entry name" value="HTH_18"/>
    <property type="match status" value="1"/>
</dbReference>
<keyword evidence="2" id="KW-0238">DNA-binding</keyword>
<dbReference type="PROSITE" id="PS01124">
    <property type="entry name" value="HTH_ARAC_FAMILY_2"/>
    <property type="match status" value="1"/>
</dbReference>
<proteinExistence type="predicted"/>
<dbReference type="GeneID" id="98674345"/>
<sequence>MVSRNPIMTTPEEQFTVGESDFAFFGSCPYRIEGGALLFCRGGSAVATIDQYRGEVRADTMLLLLPGSVFLLADRSADFRVTYCAFSLDLFSEAAFRLDPAFFAALREQPIVRLHPRLVEGASIWFQMAGYTYRDRDNMFRNTIIRNRLQNVLLEAFDKMQRFGSRRQAVSETTTRQTELFHRFVSLVHENCAHEREVTFYADRLCISTRYLSTIVRSIAHTTAKEFIDRSVILEIKMLLQSTDLSVQEIAYRLHFPDQSYLGRFFKKHTGESPTEYRNTKK</sequence>
<protein>
    <submittedName>
        <fullName evidence="5">Transcriptional regulator</fullName>
    </submittedName>
</protein>
<evidence type="ECO:0000313" key="6">
    <source>
        <dbReference type="Proteomes" id="UP000319374"/>
    </source>
</evidence>
<dbReference type="KEGG" id="ada:A5CPEGH6_23610"/>
<name>A0A4Y1X332_9BACT</name>
<dbReference type="PANTHER" id="PTHR43280:SF32">
    <property type="entry name" value="TRANSCRIPTIONAL REGULATORY PROTEIN"/>
    <property type="match status" value="1"/>
</dbReference>
<dbReference type="SUPFAM" id="SSF46689">
    <property type="entry name" value="Homeodomain-like"/>
    <property type="match status" value="1"/>
</dbReference>
<gene>
    <name evidence="5" type="ORF">A5CPEGH6_23610</name>
</gene>
<reference evidence="6" key="1">
    <citation type="submission" date="2019-06" db="EMBL/GenBank/DDBJ databases">
        <title>Alistipes onderdonkii subsp. vulgaris subsp. nov., Alistipes dispar sp. nov. and Alistipes communis sp. nov., isolated from human faeces, and creation of Alistipes onderdonkii subsp. onderdonkii subsp. nov.</title>
        <authorList>
            <person name="Sakamoto M."/>
            <person name="Ikeyama N."/>
            <person name="Ogata Y."/>
            <person name="Suda W."/>
            <person name="Iino T."/>
            <person name="Hattori M."/>
            <person name="Ohkuma M."/>
        </authorList>
    </citation>
    <scope>NUCLEOTIDE SEQUENCE [LARGE SCALE GENOMIC DNA]</scope>
    <source>
        <strain evidence="6">5CPEGH6</strain>
    </source>
</reference>
<dbReference type="SMART" id="SM00342">
    <property type="entry name" value="HTH_ARAC"/>
    <property type="match status" value="1"/>
</dbReference>
<dbReference type="PANTHER" id="PTHR43280">
    <property type="entry name" value="ARAC-FAMILY TRANSCRIPTIONAL REGULATOR"/>
    <property type="match status" value="1"/>
</dbReference>
<organism evidence="5 6">
    <name type="scientific">Alistipes dispar</name>
    <dbReference type="NCBI Taxonomy" id="2585119"/>
    <lineage>
        <taxon>Bacteria</taxon>
        <taxon>Pseudomonadati</taxon>
        <taxon>Bacteroidota</taxon>
        <taxon>Bacteroidia</taxon>
        <taxon>Bacteroidales</taxon>
        <taxon>Rikenellaceae</taxon>
        <taxon>Alistipes</taxon>
    </lineage>
</organism>
<dbReference type="Proteomes" id="UP000319374">
    <property type="component" value="Chromosome"/>
</dbReference>